<evidence type="ECO:0000259" key="3">
    <source>
        <dbReference type="Pfam" id="PF07683"/>
    </source>
</evidence>
<dbReference type="GO" id="GO:0005737">
    <property type="term" value="C:cytoplasm"/>
    <property type="evidence" value="ECO:0007669"/>
    <property type="project" value="TreeGrafter"/>
</dbReference>
<dbReference type="SUPFAM" id="SSF90002">
    <property type="entry name" value="Hypothetical protein YjiA, C-terminal domain"/>
    <property type="match status" value="1"/>
</dbReference>
<protein>
    <submittedName>
        <fullName evidence="4">Cobalamin synthesis protein P47K</fullName>
    </submittedName>
</protein>
<dbReference type="EMBL" id="LK996017">
    <property type="protein sequence ID" value="CDX00086.1"/>
    <property type="molecule type" value="Genomic_DNA"/>
</dbReference>
<dbReference type="PATRIC" id="fig|49338.4.peg.212"/>
<gene>
    <name evidence="4" type="ORF">DPCES_0199</name>
</gene>
<dbReference type="RefSeq" id="WP_208925144.1">
    <property type="nucleotide sequence ID" value="NZ_LK996017.1"/>
</dbReference>
<dbReference type="InterPro" id="IPR051316">
    <property type="entry name" value="Zinc-reg_GTPase_activator"/>
</dbReference>
<feature type="compositionally biased region" description="Basic and acidic residues" evidence="1">
    <location>
        <begin position="208"/>
        <end position="248"/>
    </location>
</feature>
<feature type="region of interest" description="Disordered" evidence="1">
    <location>
        <begin position="193"/>
        <end position="248"/>
    </location>
</feature>
<dbReference type="InterPro" id="IPR011629">
    <property type="entry name" value="CobW-like_C"/>
</dbReference>
<proteinExistence type="predicted"/>
<dbReference type="PANTHER" id="PTHR13748">
    <property type="entry name" value="COBW-RELATED"/>
    <property type="match status" value="1"/>
</dbReference>
<accession>A0A098AWU7</accession>
<evidence type="ECO:0000256" key="1">
    <source>
        <dbReference type="SAM" id="MobiDB-lite"/>
    </source>
</evidence>
<dbReference type="InterPro" id="IPR027417">
    <property type="entry name" value="P-loop_NTPase"/>
</dbReference>
<dbReference type="PANTHER" id="PTHR13748:SF46">
    <property type="entry name" value="ZINC CHAPERONE YEIR"/>
    <property type="match status" value="1"/>
</dbReference>
<dbReference type="SUPFAM" id="SSF52540">
    <property type="entry name" value="P-loop containing nucleoside triphosphate hydrolases"/>
    <property type="match status" value="1"/>
</dbReference>
<sequence>MGTEIYIISGFLGVGKTTLIQKMLKEAFQGEKVVLIENDFGEISVDAALLKSGGVEVKEISAGCICCSLSGDFVKALKDLLLRFHPDKIIIEPSGVGKLSDVMKACSDPRIVLHAKVKGKITVVDVKRCQMHLDNFGEFFEDQIRNADVVVFSRTESFPAKLGDGEKIVKKLNPQGRVLTKPWAQINTAELLNPQRQQHRLPGRCRHGHDEHNHDHRDHHSHDHNHHDHDHDHAHHSHDHAADCSHQEGCEHNSRAEDVFDTVTIRTKRIFDTEDLKAKVAKMEDSAKGTILRAKGIVRGPKGYLNLQYLPGDIRITGCHARGDMLCIIGRNLNRQELCAIFSGE</sequence>
<dbReference type="Pfam" id="PF07683">
    <property type="entry name" value="CobW_C"/>
    <property type="match status" value="1"/>
</dbReference>
<dbReference type="AlphaFoldDB" id="A0A098AWU7"/>
<evidence type="ECO:0000313" key="4">
    <source>
        <dbReference type="EMBL" id="CDX00086.1"/>
    </source>
</evidence>
<dbReference type="Pfam" id="PF02492">
    <property type="entry name" value="cobW"/>
    <property type="match status" value="1"/>
</dbReference>
<feature type="compositionally biased region" description="Basic residues" evidence="1">
    <location>
        <begin position="197"/>
        <end position="207"/>
    </location>
</feature>
<organism evidence="4">
    <name type="scientific">Desulfitobacterium hafniense</name>
    <name type="common">Desulfitobacterium frappieri</name>
    <dbReference type="NCBI Taxonomy" id="49338"/>
    <lineage>
        <taxon>Bacteria</taxon>
        <taxon>Bacillati</taxon>
        <taxon>Bacillota</taxon>
        <taxon>Clostridia</taxon>
        <taxon>Eubacteriales</taxon>
        <taxon>Desulfitobacteriaceae</taxon>
        <taxon>Desulfitobacterium</taxon>
    </lineage>
</organism>
<reference evidence="4" key="1">
    <citation type="submission" date="2014-07" db="EMBL/GenBank/DDBJ databases">
        <authorList>
            <person name="Hornung V.Bastian."/>
        </authorList>
    </citation>
    <scope>NUCLEOTIDE SEQUENCE</scope>
    <source>
        <strain evidence="4">PCE-S</strain>
    </source>
</reference>
<name>A0A098AWU7_DESHA</name>
<evidence type="ECO:0000259" key="2">
    <source>
        <dbReference type="Pfam" id="PF02492"/>
    </source>
</evidence>
<dbReference type="CDD" id="cd03112">
    <property type="entry name" value="CobW-like"/>
    <property type="match status" value="1"/>
</dbReference>
<dbReference type="Gene3D" id="3.40.50.300">
    <property type="entry name" value="P-loop containing nucleotide triphosphate hydrolases"/>
    <property type="match status" value="1"/>
</dbReference>
<dbReference type="InterPro" id="IPR003495">
    <property type="entry name" value="CobW/HypB/UreG_nucleotide-bd"/>
</dbReference>
<feature type="domain" description="CobW/HypB/UreG nucleotide-binding" evidence="2">
    <location>
        <begin position="5"/>
        <end position="178"/>
    </location>
</feature>
<feature type="domain" description="CobW C-terminal" evidence="3">
    <location>
        <begin position="260"/>
        <end position="342"/>
    </location>
</feature>